<name>A0A0N4XTL0_NIPBR</name>
<feature type="compositionally biased region" description="Acidic residues" evidence="1">
    <location>
        <begin position="1055"/>
        <end position="1072"/>
    </location>
</feature>
<feature type="compositionally biased region" description="Basic and acidic residues" evidence="1">
    <location>
        <begin position="263"/>
        <end position="297"/>
    </location>
</feature>
<evidence type="ECO:0000313" key="3">
    <source>
        <dbReference type="Proteomes" id="UP000271162"/>
    </source>
</evidence>
<dbReference type="PANTHER" id="PTHR23034:SF2">
    <property type="entry name" value="GLUTAMATE-RICH PROTEIN 3"/>
    <property type="match status" value="1"/>
</dbReference>
<feature type="compositionally biased region" description="Basic and acidic residues" evidence="1">
    <location>
        <begin position="474"/>
        <end position="499"/>
    </location>
</feature>
<organism evidence="4">
    <name type="scientific">Nippostrongylus brasiliensis</name>
    <name type="common">Rat hookworm</name>
    <dbReference type="NCBI Taxonomy" id="27835"/>
    <lineage>
        <taxon>Eukaryota</taxon>
        <taxon>Metazoa</taxon>
        <taxon>Ecdysozoa</taxon>
        <taxon>Nematoda</taxon>
        <taxon>Chromadorea</taxon>
        <taxon>Rhabditida</taxon>
        <taxon>Rhabditina</taxon>
        <taxon>Rhabditomorpha</taxon>
        <taxon>Strongyloidea</taxon>
        <taxon>Heligmosomidae</taxon>
        <taxon>Nippostrongylus</taxon>
    </lineage>
</organism>
<evidence type="ECO:0000256" key="1">
    <source>
        <dbReference type="SAM" id="MobiDB-lite"/>
    </source>
</evidence>
<feature type="compositionally biased region" description="Basic and acidic residues" evidence="1">
    <location>
        <begin position="752"/>
        <end position="765"/>
    </location>
</feature>
<dbReference type="InterPro" id="IPR027962">
    <property type="entry name" value="ERICH3"/>
</dbReference>
<feature type="compositionally biased region" description="Basic and acidic residues" evidence="1">
    <location>
        <begin position="435"/>
        <end position="457"/>
    </location>
</feature>
<dbReference type="OMA" id="TGPQHHR"/>
<dbReference type="WBParaSite" id="NBR_0000595001-mRNA-1">
    <property type="protein sequence ID" value="NBR_0000595001-mRNA-1"/>
    <property type="gene ID" value="NBR_0000595001"/>
</dbReference>
<reference evidence="2 3" key="2">
    <citation type="submission" date="2018-11" db="EMBL/GenBank/DDBJ databases">
        <authorList>
            <consortium name="Pathogen Informatics"/>
        </authorList>
    </citation>
    <scope>NUCLEOTIDE SEQUENCE [LARGE SCALE GENOMIC DNA]</scope>
</reference>
<feature type="region of interest" description="Disordered" evidence="1">
    <location>
        <begin position="77"/>
        <end position="1095"/>
    </location>
</feature>
<feature type="compositionally biased region" description="Basic and acidic residues" evidence="1">
    <location>
        <begin position="776"/>
        <end position="822"/>
    </location>
</feature>
<feature type="compositionally biased region" description="Basic and acidic residues" evidence="1">
    <location>
        <begin position="304"/>
        <end position="326"/>
    </location>
</feature>
<gene>
    <name evidence="2" type="ORF">NBR_LOCUS5951</name>
</gene>
<feature type="compositionally biased region" description="Basic and acidic residues" evidence="1">
    <location>
        <begin position="987"/>
        <end position="1006"/>
    </location>
</feature>
<feature type="compositionally biased region" description="Basic and acidic residues" evidence="1">
    <location>
        <begin position="126"/>
        <end position="136"/>
    </location>
</feature>
<proteinExistence type="predicted"/>
<feature type="compositionally biased region" description="Polar residues" evidence="1">
    <location>
        <begin position="840"/>
        <end position="849"/>
    </location>
</feature>
<feature type="compositionally biased region" description="Basic and acidic residues" evidence="1">
    <location>
        <begin position="883"/>
        <end position="927"/>
    </location>
</feature>
<evidence type="ECO:0000313" key="2">
    <source>
        <dbReference type="EMBL" id="VDL69540.1"/>
    </source>
</evidence>
<feature type="compositionally biased region" description="Polar residues" evidence="1">
    <location>
        <begin position="146"/>
        <end position="162"/>
    </location>
</feature>
<dbReference type="Proteomes" id="UP000271162">
    <property type="component" value="Unassembled WGS sequence"/>
</dbReference>
<feature type="compositionally biased region" description="Polar residues" evidence="1">
    <location>
        <begin position="204"/>
        <end position="217"/>
    </location>
</feature>
<feature type="compositionally biased region" description="Polar residues" evidence="1">
    <location>
        <begin position="358"/>
        <end position="369"/>
    </location>
</feature>
<dbReference type="AlphaFoldDB" id="A0A0N4XTL0"/>
<feature type="compositionally biased region" description="Basic and acidic residues" evidence="1">
    <location>
        <begin position="686"/>
        <end position="706"/>
    </location>
</feature>
<reference evidence="4" key="1">
    <citation type="submission" date="2016-04" db="UniProtKB">
        <authorList>
            <consortium name="WormBaseParasite"/>
        </authorList>
    </citation>
    <scope>IDENTIFICATION</scope>
</reference>
<feature type="compositionally biased region" description="Polar residues" evidence="1">
    <location>
        <begin position="1019"/>
        <end position="1045"/>
    </location>
</feature>
<feature type="compositionally biased region" description="Basic and acidic residues" evidence="1">
    <location>
        <begin position="524"/>
        <end position="534"/>
    </location>
</feature>
<dbReference type="EMBL" id="UYSL01019768">
    <property type="protein sequence ID" value="VDL69540.1"/>
    <property type="molecule type" value="Genomic_DNA"/>
</dbReference>
<dbReference type="PANTHER" id="PTHR23034">
    <property type="entry name" value="GLUTAMATE-RICH PROTEIN 3"/>
    <property type="match status" value="1"/>
</dbReference>
<feature type="compositionally biased region" description="Basic and acidic residues" evidence="1">
    <location>
        <begin position="557"/>
        <end position="570"/>
    </location>
</feature>
<feature type="compositionally biased region" description="Basic and acidic residues" evidence="1">
    <location>
        <begin position="623"/>
        <end position="678"/>
    </location>
</feature>
<feature type="compositionally biased region" description="Basic and acidic residues" evidence="1">
    <location>
        <begin position="382"/>
        <end position="425"/>
    </location>
</feature>
<evidence type="ECO:0000313" key="4">
    <source>
        <dbReference type="WBParaSite" id="NBR_0000595001-mRNA-1"/>
    </source>
</evidence>
<dbReference type="STRING" id="27835.A0A0N4XTL0"/>
<protein>
    <submittedName>
        <fullName evidence="4">PHD-type domain-containing protein</fullName>
    </submittedName>
</protein>
<keyword evidence="3" id="KW-1185">Reference proteome</keyword>
<accession>A0A0N4XTL0</accession>
<sequence length="1095" mass="123156">MADSLLDSYNPLYDVHLQQYFTLPHMQKHLRRMGLLAPSRGDDDYARHYVMVDMMLKNREVQLMKMYELRKKLDAAQKVETCRRIRSGQSPVSSHRTKPSRSLSRGGPGHSKKRSRSSSSVDNNEIVEKIEEEHSEPVQFNPKDPSCNNVRGRQSARSTKPNQSKESRTNRTSCPPSTNRRRKDSNGKLPSIANPRAPKLSAPQMYTTTSTSQQDRSLPTRGRSATKKPPPPRPKNVQGSSILPHIKGVQKPVEPKPTAPADIPKEETTTAPEQAKDEQIHAVEDRSRVAELMEHSRQMAASPEEEKTSGDDNKSHDYHSDEDRTKTPAVGELLHGDMETNNLPESEDDLHDRGVSASDGTQGTRTPSPSVRDVRSVISGDMSDHDEKHDFMPDADHAHEKIGSEIVEHSEDFEAEARAVEHDDLQSEFTQQHTQEFEDRDVVERSTPDGSREKGDMGQDQEEQEKVLVPADTSEPHVEEQHTTQEPEHESPTPRREEGIPSLHFSPPSVNRDDGESSPEEESREPPAVEERQSEIQQEPAQDAHEISAENLPAYTGKDDHDDHHEEESAHVQATYRPDSYSPTETDEHQVLHHHMVKETATFYDRTVSSSDSSPLESDGDYGDEHHEEHPEHDRAESPLKRVPSEHEEALKGETVDENDQKWSSHEKDHHQGEDSKTQENIGTLKSEDHIYSDSYEETPKAHEYDMQSTDSMMGHDEEGMKITDNQSPPVDEVQRYPTDHGISPTPSHESNQAHEAHEAHETHESTLGTDYSDSSARDHESSEHFGYEHGEESLEQKFEHSVDRAPDSGRFENEKVSHREVDDDEKSTDSMVIHEDTSHQSNDQSLSGGVSERSLVKQDSHPSSANSVEDLHAKEGIQSPHEAGHSMEQHEILSSGHDENHGEDHQVSGDDRDDGALQHSESHHEFTWSSTRTEQHTEQHSTPPHEQIFMTKLAQDDEHEPEDSKDSVHGYPRSESSPKIFPPPEMFEKKYIIESHGIGEDRSDWRNGQSGGVEVDNNAATQGNFGTVMPSPTSVENNDNTRVTYKTFGAVGGSDEENNNDGEDVDADSSDDEKTRLLSSGRRISDDNNLVQHL</sequence>